<evidence type="ECO:0000256" key="6">
    <source>
        <dbReference type="ARBA" id="ARBA00023242"/>
    </source>
</evidence>
<dbReference type="PANTHER" id="PTHR32166:SF122">
    <property type="entry name" value="OS09G0499600 PROTEIN"/>
    <property type="match status" value="1"/>
</dbReference>
<evidence type="ECO:0000256" key="1">
    <source>
        <dbReference type="ARBA" id="ARBA00004123"/>
    </source>
</evidence>
<dbReference type="OrthoDB" id="1417505at2759"/>
<feature type="region of interest" description="Disordered" evidence="8">
    <location>
        <begin position="703"/>
        <end position="744"/>
    </location>
</feature>
<evidence type="ECO:0000256" key="3">
    <source>
        <dbReference type="ARBA" id="ARBA00022771"/>
    </source>
</evidence>
<dbReference type="GO" id="GO:0005634">
    <property type="term" value="C:nucleus"/>
    <property type="evidence" value="ECO:0007669"/>
    <property type="project" value="UniProtKB-SubCell"/>
</dbReference>
<comment type="subcellular location">
    <subcellularLocation>
        <location evidence="1">Nucleus</location>
    </subcellularLocation>
</comment>
<feature type="domain" description="BED-type" evidence="9">
    <location>
        <begin position="35"/>
        <end position="91"/>
    </location>
</feature>
<evidence type="ECO:0000256" key="8">
    <source>
        <dbReference type="SAM" id="MobiDB-lite"/>
    </source>
</evidence>
<reference evidence="11" key="1">
    <citation type="journal article" date="2017" name="Front. Plant Sci.">
        <title>Climate Clever Clovers: New Paradigm to Reduce the Environmental Footprint of Ruminants by Breeding Low Methanogenic Forages Utilizing Haplotype Variation.</title>
        <authorList>
            <person name="Kaur P."/>
            <person name="Appels R."/>
            <person name="Bayer P.E."/>
            <person name="Keeble-Gagnere G."/>
            <person name="Wang J."/>
            <person name="Hirakawa H."/>
            <person name="Shirasawa K."/>
            <person name="Vercoe P."/>
            <person name="Stefanova K."/>
            <person name="Durmic Z."/>
            <person name="Nichols P."/>
            <person name="Revell C."/>
            <person name="Isobe S.N."/>
            <person name="Edwards D."/>
            <person name="Erskine W."/>
        </authorList>
    </citation>
    <scope>NUCLEOTIDE SEQUENCE [LARGE SCALE GENOMIC DNA]</scope>
    <source>
        <strain evidence="11">cv. Daliak</strain>
    </source>
</reference>
<dbReference type="InterPro" id="IPR012337">
    <property type="entry name" value="RNaseH-like_sf"/>
</dbReference>
<evidence type="ECO:0000256" key="2">
    <source>
        <dbReference type="ARBA" id="ARBA00022723"/>
    </source>
</evidence>
<sequence>MTSTSNVRASAPATDNEISSSAAPVIVRPRNAAGNKSDPAWEYAISIDSKSRRVKCKLCNLEFTGNAFRIKHHLAGTNSNVRPCTACPPELRKKMLAITNGLQEKLLKKIHVDINIEGDNHDADVSDGAKGKRKSQVELPRNNMYKRGLTQAKQTTINGAYKKGIRDDACKDISLFFYNNAIPFNVARSDEYLKMFDNAIKHGLGFQPPSYHEIRVKYLDFYYGEISKVVAGYRADWEKYGCTIMTDGWTDRKRRTILNFLVHSPKGTVFLKSIDASDITKTADKIFKMIDDVVVEVGEENVFQIVTDNAANYKAAGKLLMEKRSHLYWTPCAAHCIDLMLEDFEKKIPIHKETIAKGKKITTYIYGRTSLICMLHKFTKNIDLIRPSLTRFATSYLTLGCLNDHQHELIEMFKSSEWKTSKLAKSKEGINVQKIVLNKLFWKNVLNCLRGAFPLVKVLRMMDSEERPAMGHLYEEMDLAKEKIKSNFNGVARSYNPLCNIIDQRWDKQLHRPLHSAGLYLNPKIRYSPGFLDDGEVADGMYDCLLRLVEDPEKRGIIDYQLEDFKARKGNFGNEFATFALGNKTPTQWWESYGNKHKELQWFALRVLSLTCSSSGCERNWSAFERVHTKKRNRLKQVTMNKVVFVMVNSKLGKNKTKRKSASYEIEEINSEGEGEEWIEDVEDEEDEGDDISLDVGQDASIGDVLGDDLELPPIDEEDDDVVEVEENEDEDGDLDDYQDFGLDTILNI</sequence>
<evidence type="ECO:0000259" key="9">
    <source>
        <dbReference type="PROSITE" id="PS50808"/>
    </source>
</evidence>
<feature type="region of interest" description="Disordered" evidence="8">
    <location>
        <begin position="1"/>
        <end position="22"/>
    </location>
</feature>
<evidence type="ECO:0000256" key="4">
    <source>
        <dbReference type="ARBA" id="ARBA00022833"/>
    </source>
</evidence>
<feature type="compositionally biased region" description="Acidic residues" evidence="8">
    <location>
        <begin position="706"/>
        <end position="739"/>
    </location>
</feature>
<keyword evidence="4" id="KW-0862">Zinc</keyword>
<evidence type="ECO:0000256" key="5">
    <source>
        <dbReference type="ARBA" id="ARBA00023125"/>
    </source>
</evidence>
<dbReference type="EMBL" id="DF973231">
    <property type="protein sequence ID" value="GAU21484.1"/>
    <property type="molecule type" value="Genomic_DNA"/>
</dbReference>
<keyword evidence="11" id="KW-1185">Reference proteome</keyword>
<dbReference type="InterPro" id="IPR007021">
    <property type="entry name" value="DUF659"/>
</dbReference>
<evidence type="ECO:0000256" key="7">
    <source>
        <dbReference type="PROSITE-ProRule" id="PRU00027"/>
    </source>
</evidence>
<dbReference type="Proteomes" id="UP000242715">
    <property type="component" value="Unassembled WGS sequence"/>
</dbReference>
<keyword evidence="3 7" id="KW-0863">Zinc-finger</keyword>
<keyword evidence="6" id="KW-0539">Nucleus</keyword>
<name>A0A2Z6LQU1_TRISU</name>
<dbReference type="InterPro" id="IPR008906">
    <property type="entry name" value="HATC_C_dom"/>
</dbReference>
<dbReference type="GO" id="GO:0003677">
    <property type="term" value="F:DNA binding"/>
    <property type="evidence" value="ECO:0007669"/>
    <property type="project" value="UniProtKB-KW"/>
</dbReference>
<keyword evidence="2" id="KW-0479">Metal-binding</keyword>
<accession>A0A2Z6LQU1</accession>
<keyword evidence="5" id="KW-0238">DNA-binding</keyword>
<dbReference type="GO" id="GO:0008270">
    <property type="term" value="F:zinc ion binding"/>
    <property type="evidence" value="ECO:0007669"/>
    <property type="project" value="UniProtKB-KW"/>
</dbReference>
<evidence type="ECO:0000313" key="10">
    <source>
        <dbReference type="EMBL" id="GAU21484.1"/>
    </source>
</evidence>
<dbReference type="PROSITE" id="PS50808">
    <property type="entry name" value="ZF_BED"/>
    <property type="match status" value="1"/>
</dbReference>
<dbReference type="AlphaFoldDB" id="A0A2Z6LQU1"/>
<dbReference type="GO" id="GO:0046983">
    <property type="term" value="F:protein dimerization activity"/>
    <property type="evidence" value="ECO:0007669"/>
    <property type="project" value="InterPro"/>
</dbReference>
<protein>
    <recommendedName>
        <fullName evidence="9">BED-type domain-containing protein</fullName>
    </recommendedName>
</protein>
<evidence type="ECO:0000313" key="11">
    <source>
        <dbReference type="Proteomes" id="UP000242715"/>
    </source>
</evidence>
<proteinExistence type="predicted"/>
<dbReference type="InterPro" id="IPR003656">
    <property type="entry name" value="Znf_BED"/>
</dbReference>
<dbReference type="Pfam" id="PF04937">
    <property type="entry name" value="DUF659"/>
    <property type="match status" value="1"/>
</dbReference>
<organism evidence="10 11">
    <name type="scientific">Trifolium subterraneum</name>
    <name type="common">Subterranean clover</name>
    <dbReference type="NCBI Taxonomy" id="3900"/>
    <lineage>
        <taxon>Eukaryota</taxon>
        <taxon>Viridiplantae</taxon>
        <taxon>Streptophyta</taxon>
        <taxon>Embryophyta</taxon>
        <taxon>Tracheophyta</taxon>
        <taxon>Spermatophyta</taxon>
        <taxon>Magnoliopsida</taxon>
        <taxon>eudicotyledons</taxon>
        <taxon>Gunneridae</taxon>
        <taxon>Pentapetalae</taxon>
        <taxon>rosids</taxon>
        <taxon>fabids</taxon>
        <taxon>Fabales</taxon>
        <taxon>Fabaceae</taxon>
        <taxon>Papilionoideae</taxon>
        <taxon>50 kb inversion clade</taxon>
        <taxon>NPAAA clade</taxon>
        <taxon>Hologalegina</taxon>
        <taxon>IRL clade</taxon>
        <taxon>Trifolieae</taxon>
        <taxon>Trifolium</taxon>
    </lineage>
</organism>
<gene>
    <name evidence="10" type="ORF">TSUD_242060</name>
</gene>
<dbReference type="PANTHER" id="PTHR32166">
    <property type="entry name" value="OSJNBA0013A04.12 PROTEIN"/>
    <property type="match status" value="1"/>
</dbReference>
<dbReference type="Pfam" id="PF05699">
    <property type="entry name" value="Dimer_Tnp_hAT"/>
    <property type="match status" value="1"/>
</dbReference>
<dbReference type="SUPFAM" id="SSF53098">
    <property type="entry name" value="Ribonuclease H-like"/>
    <property type="match status" value="1"/>
</dbReference>